<dbReference type="AlphaFoldDB" id="A0A8B8IKA0"/>
<gene>
    <name evidence="3" type="primary">LOC113401713</name>
</gene>
<evidence type="ECO:0000256" key="1">
    <source>
        <dbReference type="SAM" id="SignalP"/>
    </source>
</evidence>
<keyword evidence="2" id="KW-1185">Reference proteome</keyword>
<accession>A0A8B8IKA0</accession>
<sequence>MYGFLTVWLLVSVHSLVRGEDETTTATTNATIEPSQLYLEDCINESKANRIAVNKLKSGDRRNANDALKKWALCYLGKQGVMSSAGVLSQDVVLRDIPSTDKDKVEQIIDKCLYKKAHDPVETAWHYITCFHKRGSKYAKKANRL</sequence>
<dbReference type="OMA" id="MECIEET"/>
<dbReference type="Proteomes" id="UP001652626">
    <property type="component" value="Chromosome 20"/>
</dbReference>
<dbReference type="OrthoDB" id="7425177at2759"/>
<dbReference type="InterPro" id="IPR006170">
    <property type="entry name" value="PBP/GOBP"/>
</dbReference>
<dbReference type="GeneID" id="113401713"/>
<organism evidence="2 3">
    <name type="scientific">Vanessa tameamea</name>
    <name type="common">Kamehameha butterfly</name>
    <dbReference type="NCBI Taxonomy" id="334116"/>
    <lineage>
        <taxon>Eukaryota</taxon>
        <taxon>Metazoa</taxon>
        <taxon>Ecdysozoa</taxon>
        <taxon>Arthropoda</taxon>
        <taxon>Hexapoda</taxon>
        <taxon>Insecta</taxon>
        <taxon>Pterygota</taxon>
        <taxon>Neoptera</taxon>
        <taxon>Endopterygota</taxon>
        <taxon>Lepidoptera</taxon>
        <taxon>Glossata</taxon>
        <taxon>Ditrysia</taxon>
        <taxon>Papilionoidea</taxon>
        <taxon>Nymphalidae</taxon>
        <taxon>Nymphalinae</taxon>
        <taxon>Vanessa</taxon>
    </lineage>
</organism>
<protein>
    <submittedName>
        <fullName evidence="3">Uncharacterized protein LOC113401713</fullName>
    </submittedName>
</protein>
<dbReference type="SUPFAM" id="SSF47565">
    <property type="entry name" value="Insect pheromone/odorant-binding proteins"/>
    <property type="match status" value="1"/>
</dbReference>
<dbReference type="SMART" id="SM00708">
    <property type="entry name" value="PhBP"/>
    <property type="match status" value="1"/>
</dbReference>
<evidence type="ECO:0000313" key="2">
    <source>
        <dbReference type="Proteomes" id="UP001652626"/>
    </source>
</evidence>
<feature type="signal peptide" evidence="1">
    <location>
        <begin position="1"/>
        <end position="19"/>
    </location>
</feature>
<dbReference type="Gene3D" id="1.10.238.20">
    <property type="entry name" value="Pheromone/general odorant binding protein domain"/>
    <property type="match status" value="1"/>
</dbReference>
<feature type="chain" id="PRO_5045116266" evidence="1">
    <location>
        <begin position="20"/>
        <end position="145"/>
    </location>
</feature>
<dbReference type="CDD" id="cd23992">
    <property type="entry name" value="PBP_GOBP"/>
    <property type="match status" value="1"/>
</dbReference>
<proteinExistence type="predicted"/>
<evidence type="ECO:0000313" key="3">
    <source>
        <dbReference type="RefSeq" id="XP_026497529.2"/>
    </source>
</evidence>
<dbReference type="RefSeq" id="XP_026497529.2">
    <property type="nucleotide sequence ID" value="XM_026641744.2"/>
</dbReference>
<keyword evidence="1" id="KW-0732">Signal</keyword>
<dbReference type="GO" id="GO:0005549">
    <property type="term" value="F:odorant binding"/>
    <property type="evidence" value="ECO:0007669"/>
    <property type="project" value="InterPro"/>
</dbReference>
<reference evidence="3" key="1">
    <citation type="submission" date="2025-08" db="UniProtKB">
        <authorList>
            <consortium name="RefSeq"/>
        </authorList>
    </citation>
    <scope>IDENTIFICATION</scope>
    <source>
        <tissue evidence="3">Whole body</tissue>
    </source>
</reference>
<name>A0A8B8IKA0_VANTA</name>
<dbReference type="InterPro" id="IPR036728">
    <property type="entry name" value="PBP_GOBP_sf"/>
</dbReference>
<dbReference type="Pfam" id="PF01395">
    <property type="entry name" value="PBP_GOBP"/>
    <property type="match status" value="1"/>
</dbReference>